<evidence type="ECO:0000256" key="1">
    <source>
        <dbReference type="SAM" id="MobiDB-lite"/>
    </source>
</evidence>
<dbReference type="CDD" id="cd04301">
    <property type="entry name" value="NAT_SF"/>
    <property type="match status" value="1"/>
</dbReference>
<organism evidence="2 3">
    <name type="scientific">Pseudopithomyces chartarum</name>
    <dbReference type="NCBI Taxonomy" id="1892770"/>
    <lineage>
        <taxon>Eukaryota</taxon>
        <taxon>Fungi</taxon>
        <taxon>Dikarya</taxon>
        <taxon>Ascomycota</taxon>
        <taxon>Pezizomycotina</taxon>
        <taxon>Dothideomycetes</taxon>
        <taxon>Pleosporomycetidae</taxon>
        <taxon>Pleosporales</taxon>
        <taxon>Massarineae</taxon>
        <taxon>Didymosphaeriaceae</taxon>
        <taxon>Pseudopithomyces</taxon>
    </lineage>
</organism>
<dbReference type="InterPro" id="IPR016181">
    <property type="entry name" value="Acyl_CoA_acyltransferase"/>
</dbReference>
<dbReference type="Gene3D" id="3.40.630.30">
    <property type="match status" value="1"/>
</dbReference>
<dbReference type="Proteomes" id="UP001280581">
    <property type="component" value="Unassembled WGS sequence"/>
</dbReference>
<evidence type="ECO:0000313" key="3">
    <source>
        <dbReference type="Proteomes" id="UP001280581"/>
    </source>
</evidence>
<feature type="compositionally biased region" description="Basic and acidic residues" evidence="1">
    <location>
        <begin position="50"/>
        <end position="66"/>
    </location>
</feature>
<dbReference type="Gene3D" id="3.40.50.300">
    <property type="entry name" value="P-loop containing nucleotide triphosphate hydrolases"/>
    <property type="match status" value="1"/>
</dbReference>
<dbReference type="InterPro" id="IPR027417">
    <property type="entry name" value="P-loop_NTPase"/>
</dbReference>
<dbReference type="PANTHER" id="PTHR36978">
    <property type="entry name" value="P-LOOP CONTAINING NUCLEOTIDE TRIPHOSPHATE HYDROLASE"/>
    <property type="match status" value="1"/>
</dbReference>
<dbReference type="Pfam" id="PF17784">
    <property type="entry name" value="Sulfotransfer_4"/>
    <property type="match status" value="1"/>
</dbReference>
<dbReference type="AlphaFoldDB" id="A0AAN6RG92"/>
<comment type="caution">
    <text evidence="2">The sequence shown here is derived from an EMBL/GenBank/DDBJ whole genome shotgun (WGS) entry which is preliminary data.</text>
</comment>
<gene>
    <name evidence="2" type="ORF">GRF29_103g1472512</name>
</gene>
<dbReference type="EMBL" id="WVTA01000009">
    <property type="protein sequence ID" value="KAK3207590.1"/>
    <property type="molecule type" value="Genomic_DNA"/>
</dbReference>
<dbReference type="InterPro" id="IPR036770">
    <property type="entry name" value="Ankyrin_rpt-contain_sf"/>
</dbReference>
<protein>
    <submittedName>
        <fullName evidence="2">Uncharacterized protein</fullName>
    </submittedName>
</protein>
<sequence length="1138" mass="127901">MMEHFTVKLTLRSKSKAKRNDWKPKKTWKQCFEELGAKMRDSVTNNDPEPEPRAQEVEGSEMRDVEENLDQGEEETIQDEEDPGQASDDDIFAEFRWMEQMDGTVFLHHPDSSNKPSGVGYCNAKLIRRNCMRSFYSDLEQPTQETCNLAFQLFDRYGRLKKAFKEHVVKKGSGIWGDEFDSGDLLLFEEVSLQAPYRRQGLGTKLVEAILERARSKSNDFFAVVTPGWLNRVVSMETNGMSDSEVREVESRHQVAAECFYRSVGFRRVGSSSWLAFAGNPEHPCHSLDAAADFDMPVPPPRLLSPQQTAMFRECSGKNDKDFLVYLQGKMGDRYNPLWDAIDKAGNTILCCSAMASKNQTTSWILNMRADLRVLRNDEGETVLDALLDDCETKRTQRQHNIATLSVSDEFKGFPDTTVACVALLKGMSTVNISEKLRLKFGCTCGSCIGGFLSPRMRFSLRNKAKYIHDMLQMCMSSQMTGDLDDFLYSAEDYLLYVPESVRNNMRTNRSLRQGFANLFTHFEQLSKVDTSRGLLNEPNVLLQLKMEGEWPPHSKNYLKRGGTIYAVGSYLFEFAMNEDEVTGDGDPNMFDEDEKKEFEKSPEGVKLKTELAGLSECRNDLEYGFVSTQLRYKMKPSAHEYGYSVYSIRTWHLIESFYGLFAPNPPPRVRDPSKPMQVICVGLPRSGTESLQKALLTLGYDYTYHGWDMLNESPHRMNSWVALARRKYFQTASKRIAAEDFDALLGHAVAVTDAAANCFAAELIAAYPDAKVILNTRRNIDAWHASVMSNIVAVNEDWFKWLLCRTHTPVDMGKARQQIIAACSSGDIGSLEALFKGSAIGPNHPHSVYQLDRSVPESQQLPVVEQMFLEAIKSEQIDVILFLAKYFPGSSLYGHPMRAAIDTGNPDVLRAACKSDPESANVELGDDDTMNALGYAASKPNGAELIKVLLDAGADPNHDPPFKLPACRNVSAAVLGGMPASTFEQFFDAGYIGNDPFPIEYAVEKQRKDVLEVFFSRCQALPDPQVLSEEKLIGMADKHGDQDMVAMIKGFYESRYHKKEGMLASLKKRNHVVLSVRGLLKAFESSYCASQSGQLLFFVVVFAVNTPPNLSADWTYRRHGDYNIGKGVAMQTIKLSP</sequence>
<keyword evidence="3" id="KW-1185">Reference proteome</keyword>
<dbReference type="Gene3D" id="1.25.40.20">
    <property type="entry name" value="Ankyrin repeat-containing domain"/>
    <property type="match status" value="1"/>
</dbReference>
<dbReference type="SUPFAM" id="SSF52540">
    <property type="entry name" value="P-loop containing nucleoside triphosphate hydrolases"/>
    <property type="match status" value="1"/>
</dbReference>
<name>A0AAN6RG92_9PLEO</name>
<dbReference type="SUPFAM" id="SSF48403">
    <property type="entry name" value="Ankyrin repeat"/>
    <property type="match status" value="1"/>
</dbReference>
<feature type="region of interest" description="Disordered" evidence="1">
    <location>
        <begin position="38"/>
        <end position="86"/>
    </location>
</feature>
<dbReference type="PANTHER" id="PTHR36978:SF8">
    <property type="entry name" value="NAD DEPENDENT EPIMERASE_DEHYDRATASE"/>
    <property type="match status" value="1"/>
</dbReference>
<evidence type="ECO:0000313" key="2">
    <source>
        <dbReference type="EMBL" id="KAK3207590.1"/>
    </source>
</evidence>
<dbReference type="SUPFAM" id="SSF55729">
    <property type="entry name" value="Acyl-CoA N-acyltransferases (Nat)"/>
    <property type="match status" value="1"/>
</dbReference>
<feature type="compositionally biased region" description="Acidic residues" evidence="1">
    <location>
        <begin position="67"/>
        <end position="86"/>
    </location>
</feature>
<proteinExistence type="predicted"/>
<dbReference type="InterPro" id="IPR040632">
    <property type="entry name" value="Sulfotransfer_4"/>
</dbReference>
<reference evidence="2 3" key="1">
    <citation type="submission" date="2021-02" db="EMBL/GenBank/DDBJ databases">
        <title>Genome assembly of Pseudopithomyces chartarum.</title>
        <authorList>
            <person name="Jauregui R."/>
            <person name="Singh J."/>
            <person name="Voisey C."/>
        </authorList>
    </citation>
    <scope>NUCLEOTIDE SEQUENCE [LARGE SCALE GENOMIC DNA]</scope>
    <source>
        <strain evidence="2 3">AGR01</strain>
    </source>
</reference>
<accession>A0AAN6RG92</accession>